<keyword evidence="3" id="KW-1185">Reference proteome</keyword>
<sequence>MLPRSVRRHTPPAFDLLLTISLVTGSISACSAAAGLHSPSPRSPATTGSTATATESAPGTATPGLIALDEHADATTVQVRIGEAVVVRLHSAYWSTPASSDPRVLSPDAKGGSSHNGTCPPGGGCGVSSAHFTARRPGIAHVTASRSSCGEAMRCSPGQGSYDVTLSVSG</sequence>
<dbReference type="RefSeq" id="WP_255923079.1">
    <property type="nucleotide sequence ID" value="NZ_JANFNG010000029.1"/>
</dbReference>
<name>A0ABT1Q5L1_9ACTN</name>
<comment type="caution">
    <text evidence="2">The sequence shown here is derived from an EMBL/GenBank/DDBJ whole genome shotgun (WGS) entry which is preliminary data.</text>
</comment>
<reference evidence="2" key="1">
    <citation type="submission" date="2022-06" db="EMBL/GenBank/DDBJ databases">
        <title>Draft genome sequence of Streptomyces sp. RB6PN25 isolated from peat swamp forest in Thailand.</title>
        <authorList>
            <person name="Duangmal K."/>
            <person name="Klaysubun C."/>
        </authorList>
    </citation>
    <scope>NUCLEOTIDE SEQUENCE</scope>
    <source>
        <strain evidence="2">RB6PN25</strain>
    </source>
</reference>
<accession>A0ABT1Q5L1</accession>
<gene>
    <name evidence="2" type="ORF">NGB36_26505</name>
</gene>
<protein>
    <recommendedName>
        <fullName evidence="4">Proteinase inhibitor I42 chagasin domain-containing protein</fullName>
    </recommendedName>
</protein>
<dbReference type="Proteomes" id="UP001057702">
    <property type="component" value="Unassembled WGS sequence"/>
</dbReference>
<feature type="region of interest" description="Disordered" evidence="1">
    <location>
        <begin position="33"/>
        <end position="63"/>
    </location>
</feature>
<evidence type="ECO:0008006" key="4">
    <source>
        <dbReference type="Google" id="ProtNLM"/>
    </source>
</evidence>
<evidence type="ECO:0000256" key="1">
    <source>
        <dbReference type="SAM" id="MobiDB-lite"/>
    </source>
</evidence>
<proteinExistence type="predicted"/>
<feature type="compositionally biased region" description="Low complexity" evidence="1">
    <location>
        <begin position="38"/>
        <end position="63"/>
    </location>
</feature>
<feature type="region of interest" description="Disordered" evidence="1">
    <location>
        <begin position="97"/>
        <end position="120"/>
    </location>
</feature>
<dbReference type="PROSITE" id="PS51257">
    <property type="entry name" value="PROKAR_LIPOPROTEIN"/>
    <property type="match status" value="1"/>
</dbReference>
<organism evidence="2 3">
    <name type="scientific">Streptomyces humicola</name>
    <dbReference type="NCBI Taxonomy" id="2953240"/>
    <lineage>
        <taxon>Bacteria</taxon>
        <taxon>Bacillati</taxon>
        <taxon>Actinomycetota</taxon>
        <taxon>Actinomycetes</taxon>
        <taxon>Kitasatosporales</taxon>
        <taxon>Streptomycetaceae</taxon>
        <taxon>Streptomyces</taxon>
    </lineage>
</organism>
<dbReference type="EMBL" id="JANFNG010000029">
    <property type="protein sequence ID" value="MCQ4084037.1"/>
    <property type="molecule type" value="Genomic_DNA"/>
</dbReference>
<evidence type="ECO:0000313" key="2">
    <source>
        <dbReference type="EMBL" id="MCQ4084037.1"/>
    </source>
</evidence>
<evidence type="ECO:0000313" key="3">
    <source>
        <dbReference type="Proteomes" id="UP001057702"/>
    </source>
</evidence>